<sequence length="307" mass="34653">MRYVWDGDQLAYTLSEKNQQTVAERHSVFNGWQLIAQQDSYQTLEQTQDGSIKQWQEQTHYAIVQPNGKVIGLLTPKGELAWQDKPRTLWGLVLDSYQRSEATHPLDPQLLFAGQYADNESGLAYNRFRYYDPSTGNYLTSDPIGLAGGETPYSYVQNPWDWLDPFGLAVCPQLQAKLQDVVNQAVKDIKNNPSIAKDLMSSGSYRHLKDPTSPLYSASFGKAVERRTRDLIKDIPELNSLVTHTGLTRGTNGRFISSPDFTTTSKGVFDVTTNAAKATHEIRYTAKNLTNEVGYLLYDVNKKIKFK</sequence>
<dbReference type="STRING" id="1122938.SAMN05660772_02775"/>
<dbReference type="PRINTS" id="PR00394">
    <property type="entry name" value="RHSPROTEIN"/>
</dbReference>
<dbReference type="RefSeq" id="WP_279626862.1">
    <property type="nucleotide sequence ID" value="NZ_FWWV01000040.1"/>
</dbReference>
<organism evidence="1 2">
    <name type="scientific">Pasteurella testudinis DSM 23072</name>
    <dbReference type="NCBI Taxonomy" id="1122938"/>
    <lineage>
        <taxon>Bacteria</taxon>
        <taxon>Pseudomonadati</taxon>
        <taxon>Pseudomonadota</taxon>
        <taxon>Gammaproteobacteria</taxon>
        <taxon>Pasteurellales</taxon>
        <taxon>Pasteurellaceae</taxon>
        <taxon>Pasteurella</taxon>
    </lineage>
</organism>
<name>A0A1W1V3R4_9PAST</name>
<dbReference type="InterPro" id="IPR022385">
    <property type="entry name" value="Rhs_assc_core"/>
</dbReference>
<dbReference type="EMBL" id="FWWV01000040">
    <property type="protein sequence ID" value="SMB87935.1"/>
    <property type="molecule type" value="Genomic_DNA"/>
</dbReference>
<dbReference type="PANTHER" id="PTHR32305">
    <property type="match status" value="1"/>
</dbReference>
<dbReference type="InterPro" id="IPR050708">
    <property type="entry name" value="T6SS_VgrG/RHS"/>
</dbReference>
<dbReference type="Proteomes" id="UP000192408">
    <property type="component" value="Unassembled WGS sequence"/>
</dbReference>
<dbReference type="AlphaFoldDB" id="A0A1W1V3R4"/>
<keyword evidence="2" id="KW-1185">Reference proteome</keyword>
<dbReference type="NCBIfam" id="TIGR03696">
    <property type="entry name" value="Rhs_assc_core"/>
    <property type="match status" value="1"/>
</dbReference>
<reference evidence="2" key="1">
    <citation type="submission" date="2017-04" db="EMBL/GenBank/DDBJ databases">
        <authorList>
            <person name="Varghese N."/>
            <person name="Submissions S."/>
        </authorList>
    </citation>
    <scope>NUCLEOTIDE SEQUENCE [LARGE SCALE GENOMIC DNA]</scope>
    <source>
        <strain evidence="2">DSM 23072</strain>
    </source>
</reference>
<proteinExistence type="predicted"/>
<dbReference type="PANTHER" id="PTHR32305:SF15">
    <property type="entry name" value="PROTEIN RHSA-RELATED"/>
    <property type="match status" value="1"/>
</dbReference>
<evidence type="ECO:0000313" key="1">
    <source>
        <dbReference type="EMBL" id="SMB87935.1"/>
    </source>
</evidence>
<dbReference type="Gene3D" id="2.180.10.10">
    <property type="entry name" value="RHS repeat-associated core"/>
    <property type="match status" value="1"/>
</dbReference>
<gene>
    <name evidence="1" type="ORF">SAMN05660772_02775</name>
</gene>
<accession>A0A1W1V3R4</accession>
<protein>
    <submittedName>
        <fullName evidence="1">RHS repeat-associated core domain-containing protein</fullName>
    </submittedName>
</protein>
<evidence type="ECO:0000313" key="2">
    <source>
        <dbReference type="Proteomes" id="UP000192408"/>
    </source>
</evidence>